<comment type="caution">
    <text evidence="1">The sequence shown here is derived from an EMBL/GenBank/DDBJ whole genome shotgun (WGS) entry which is preliminary data.</text>
</comment>
<protein>
    <submittedName>
        <fullName evidence="1">Uncharacterized protein</fullName>
    </submittedName>
</protein>
<sequence>KLLNAKKEKLKSVYCVWQFDPSDKTVVPEIVKPPQESVKED</sequence>
<name>A0A8X6FQ40_TRICU</name>
<dbReference type="Proteomes" id="UP000887116">
    <property type="component" value="Unassembled WGS sequence"/>
</dbReference>
<evidence type="ECO:0000313" key="2">
    <source>
        <dbReference type="Proteomes" id="UP000887116"/>
    </source>
</evidence>
<organism evidence="1 2">
    <name type="scientific">Trichonephila clavata</name>
    <name type="common">Joro spider</name>
    <name type="synonym">Nephila clavata</name>
    <dbReference type="NCBI Taxonomy" id="2740835"/>
    <lineage>
        <taxon>Eukaryota</taxon>
        <taxon>Metazoa</taxon>
        <taxon>Ecdysozoa</taxon>
        <taxon>Arthropoda</taxon>
        <taxon>Chelicerata</taxon>
        <taxon>Arachnida</taxon>
        <taxon>Araneae</taxon>
        <taxon>Araneomorphae</taxon>
        <taxon>Entelegynae</taxon>
        <taxon>Araneoidea</taxon>
        <taxon>Nephilidae</taxon>
        <taxon>Trichonephila</taxon>
    </lineage>
</organism>
<dbReference type="EMBL" id="BMAO01033011">
    <property type="protein sequence ID" value="GFQ86407.1"/>
    <property type="molecule type" value="Genomic_DNA"/>
</dbReference>
<evidence type="ECO:0000313" key="1">
    <source>
        <dbReference type="EMBL" id="GFQ86407.1"/>
    </source>
</evidence>
<gene>
    <name evidence="1" type="ORF">TNCT_643741</name>
</gene>
<accession>A0A8X6FQ40</accession>
<reference evidence="1" key="1">
    <citation type="submission" date="2020-07" db="EMBL/GenBank/DDBJ databases">
        <title>Multicomponent nature underlies the extraordinary mechanical properties of spider dragline silk.</title>
        <authorList>
            <person name="Kono N."/>
            <person name="Nakamura H."/>
            <person name="Mori M."/>
            <person name="Yoshida Y."/>
            <person name="Ohtoshi R."/>
            <person name="Malay A.D."/>
            <person name="Moran D.A.P."/>
            <person name="Tomita M."/>
            <person name="Numata K."/>
            <person name="Arakawa K."/>
        </authorList>
    </citation>
    <scope>NUCLEOTIDE SEQUENCE</scope>
</reference>
<keyword evidence="2" id="KW-1185">Reference proteome</keyword>
<proteinExistence type="predicted"/>
<feature type="non-terminal residue" evidence="1">
    <location>
        <position position="41"/>
    </location>
</feature>
<dbReference type="AlphaFoldDB" id="A0A8X6FQ40"/>